<evidence type="ECO:0000256" key="3">
    <source>
        <dbReference type="ARBA" id="ARBA00022989"/>
    </source>
</evidence>
<protein>
    <recommendedName>
        <fullName evidence="7">Rhodopsin domain-containing protein</fullName>
    </recommendedName>
</protein>
<evidence type="ECO:0000256" key="5">
    <source>
        <dbReference type="ARBA" id="ARBA00038359"/>
    </source>
</evidence>
<proteinExistence type="inferred from homology"/>
<sequence length="189" mass="21130">MGSLGNLDNGRRLRHLGCCILVRFVRGQCVASGKAQVVAFTTELAIDTVILSLPIRMVIALQLALRRKFFILMIFLLGGLAIITNIVRIKYAYDNRMHLGITWQEEMLFSIHNGTATLCACLPTYGHLVKRVARVVSRIGKRYGFSQPSSLHHLDGAKLQRTGPRSGTSNVELHLSYQNSRESEDQNVH</sequence>
<evidence type="ECO:0000313" key="8">
    <source>
        <dbReference type="EMBL" id="KAK0515671.1"/>
    </source>
</evidence>
<keyword evidence="2 6" id="KW-0812">Transmembrane</keyword>
<dbReference type="GO" id="GO:0016020">
    <property type="term" value="C:membrane"/>
    <property type="evidence" value="ECO:0007669"/>
    <property type="project" value="UniProtKB-SubCell"/>
</dbReference>
<name>A0AA39R7T0_9LECA</name>
<dbReference type="InterPro" id="IPR052337">
    <property type="entry name" value="SAT4-like"/>
</dbReference>
<gene>
    <name evidence="8" type="ORF">JMJ35_001705</name>
</gene>
<evidence type="ECO:0000256" key="4">
    <source>
        <dbReference type="ARBA" id="ARBA00023136"/>
    </source>
</evidence>
<evidence type="ECO:0000256" key="6">
    <source>
        <dbReference type="SAM" id="Phobius"/>
    </source>
</evidence>
<dbReference type="EMBL" id="JAFEKC020000003">
    <property type="protein sequence ID" value="KAK0515671.1"/>
    <property type="molecule type" value="Genomic_DNA"/>
</dbReference>
<dbReference type="PANTHER" id="PTHR33048:SF168">
    <property type="match status" value="1"/>
</dbReference>
<dbReference type="Pfam" id="PF20684">
    <property type="entry name" value="Fung_rhodopsin"/>
    <property type="match status" value="1"/>
</dbReference>
<evidence type="ECO:0000256" key="1">
    <source>
        <dbReference type="ARBA" id="ARBA00004141"/>
    </source>
</evidence>
<comment type="subcellular location">
    <subcellularLocation>
        <location evidence="1">Membrane</location>
        <topology evidence="1">Multi-pass membrane protein</topology>
    </subcellularLocation>
</comment>
<reference evidence="8" key="1">
    <citation type="submission" date="2023-03" db="EMBL/GenBank/DDBJ databases">
        <title>Complete genome of Cladonia borealis.</title>
        <authorList>
            <person name="Park H."/>
        </authorList>
    </citation>
    <scope>NUCLEOTIDE SEQUENCE</scope>
    <source>
        <strain evidence="8">ANT050790</strain>
    </source>
</reference>
<keyword evidence="4 6" id="KW-0472">Membrane</keyword>
<dbReference type="AlphaFoldDB" id="A0AA39R7T0"/>
<organism evidence="8 9">
    <name type="scientific">Cladonia borealis</name>
    <dbReference type="NCBI Taxonomy" id="184061"/>
    <lineage>
        <taxon>Eukaryota</taxon>
        <taxon>Fungi</taxon>
        <taxon>Dikarya</taxon>
        <taxon>Ascomycota</taxon>
        <taxon>Pezizomycotina</taxon>
        <taxon>Lecanoromycetes</taxon>
        <taxon>OSLEUM clade</taxon>
        <taxon>Lecanoromycetidae</taxon>
        <taxon>Lecanorales</taxon>
        <taxon>Lecanorineae</taxon>
        <taxon>Cladoniaceae</taxon>
        <taxon>Cladonia</taxon>
    </lineage>
</organism>
<feature type="domain" description="Rhodopsin" evidence="7">
    <location>
        <begin position="25"/>
        <end position="131"/>
    </location>
</feature>
<keyword evidence="9" id="KW-1185">Reference proteome</keyword>
<evidence type="ECO:0000256" key="2">
    <source>
        <dbReference type="ARBA" id="ARBA00022692"/>
    </source>
</evidence>
<comment type="similarity">
    <text evidence="5">Belongs to the SAT4 family.</text>
</comment>
<evidence type="ECO:0000313" key="9">
    <source>
        <dbReference type="Proteomes" id="UP001166286"/>
    </source>
</evidence>
<dbReference type="Proteomes" id="UP001166286">
    <property type="component" value="Unassembled WGS sequence"/>
</dbReference>
<keyword evidence="3 6" id="KW-1133">Transmembrane helix</keyword>
<dbReference type="InterPro" id="IPR049326">
    <property type="entry name" value="Rhodopsin_dom_fungi"/>
</dbReference>
<comment type="caution">
    <text evidence="8">The sequence shown here is derived from an EMBL/GenBank/DDBJ whole genome shotgun (WGS) entry which is preliminary data.</text>
</comment>
<accession>A0AA39R7T0</accession>
<dbReference type="PANTHER" id="PTHR33048">
    <property type="entry name" value="PTH11-LIKE INTEGRAL MEMBRANE PROTEIN (AFU_ORTHOLOGUE AFUA_5G11245)"/>
    <property type="match status" value="1"/>
</dbReference>
<evidence type="ECO:0000259" key="7">
    <source>
        <dbReference type="Pfam" id="PF20684"/>
    </source>
</evidence>
<feature type="transmembrane region" description="Helical" evidence="6">
    <location>
        <begin position="69"/>
        <end position="87"/>
    </location>
</feature>